<sequence>MSMQTLQQTDEHTVAVDDEHGIPIFTYEAHVSGENLRDIAREWADVALERGAERYVVNAEAIAAHDDEDKRWLAETWVPNLIENGIRAGAGVYADSAIAKMDNERIEEQLNAIDPGFEYRIFASEDDALSWLADQ</sequence>
<organism evidence="1 2">
    <name type="scientific">Halobacterium hubeiense</name>
    <dbReference type="NCBI Taxonomy" id="1407499"/>
    <lineage>
        <taxon>Archaea</taxon>
        <taxon>Methanobacteriati</taxon>
        <taxon>Methanobacteriota</taxon>
        <taxon>Stenosarchaea group</taxon>
        <taxon>Halobacteria</taxon>
        <taxon>Halobacteriales</taxon>
        <taxon>Halobacteriaceae</taxon>
        <taxon>Halobacterium</taxon>
    </lineage>
</organism>
<dbReference type="KEGG" id="hhb:Hhub_2108"/>
<dbReference type="Proteomes" id="UP000066737">
    <property type="component" value="Chromosome I"/>
</dbReference>
<keyword evidence="2" id="KW-1185">Reference proteome</keyword>
<evidence type="ECO:0000313" key="2">
    <source>
        <dbReference type="Proteomes" id="UP000066737"/>
    </source>
</evidence>
<gene>
    <name evidence="1" type="ORF">HHUB_2108</name>
</gene>
<evidence type="ECO:0000313" key="1">
    <source>
        <dbReference type="EMBL" id="CQH54623.1"/>
    </source>
</evidence>
<dbReference type="EMBL" id="LN831302">
    <property type="protein sequence ID" value="CQH54623.1"/>
    <property type="molecule type" value="Genomic_DNA"/>
</dbReference>
<evidence type="ECO:0008006" key="3">
    <source>
        <dbReference type="Google" id="ProtNLM"/>
    </source>
</evidence>
<name>A0A0U5CXG2_9EURY</name>
<reference evidence="2" key="1">
    <citation type="journal article" date="2016" name="Environ. Microbiol.">
        <title>The complete genome of a viable archaeum isolated from 123-million-year-old rock salt.</title>
        <authorList>
            <person name="Jaakkola S.T."/>
            <person name="Pfeiffer F."/>
            <person name="Ravantti J.J."/>
            <person name="Guo Q."/>
            <person name="Liu Y."/>
            <person name="Chen X."/>
            <person name="Ma H."/>
            <person name="Yang C."/>
            <person name="Oksanen H.M."/>
            <person name="Bamford D.H."/>
        </authorList>
    </citation>
    <scope>NUCLEOTIDE SEQUENCE</scope>
    <source>
        <strain evidence="2">JI20-1</strain>
    </source>
</reference>
<dbReference type="AlphaFoldDB" id="A0A0U5CXG2"/>
<protein>
    <recommendedName>
        <fullName evidence="3">STAS/SEC14 domain-containing protein</fullName>
    </recommendedName>
</protein>
<proteinExistence type="predicted"/>
<accession>A0A0U5CXG2</accession>